<feature type="compositionally biased region" description="Basic residues" evidence="1">
    <location>
        <begin position="69"/>
        <end position="79"/>
    </location>
</feature>
<dbReference type="RefSeq" id="XP_040667434.1">
    <property type="nucleotide sequence ID" value="XM_040810099.1"/>
</dbReference>
<keyword evidence="2" id="KW-0812">Transmembrane</keyword>
<dbReference type="AlphaFoldDB" id="A0A1L9PJI4"/>
<dbReference type="EMBL" id="KV878128">
    <property type="protein sequence ID" value="OJJ01672.1"/>
    <property type="molecule type" value="Genomic_DNA"/>
</dbReference>
<protein>
    <submittedName>
        <fullName evidence="3">Uncharacterized protein</fullName>
    </submittedName>
</protein>
<dbReference type="STRING" id="1036611.A0A1L9PJI4"/>
<dbReference type="Proteomes" id="UP000184073">
    <property type="component" value="Unassembled WGS sequence"/>
</dbReference>
<feature type="compositionally biased region" description="Polar residues" evidence="1">
    <location>
        <begin position="233"/>
        <end position="244"/>
    </location>
</feature>
<feature type="compositionally biased region" description="Polar residues" evidence="1">
    <location>
        <begin position="184"/>
        <end position="193"/>
    </location>
</feature>
<feature type="compositionally biased region" description="Low complexity" evidence="1">
    <location>
        <begin position="53"/>
        <end position="68"/>
    </location>
</feature>
<feature type="compositionally biased region" description="Basic and acidic residues" evidence="1">
    <location>
        <begin position="195"/>
        <end position="204"/>
    </location>
</feature>
<feature type="compositionally biased region" description="Basic and acidic residues" evidence="1">
    <location>
        <begin position="261"/>
        <end position="270"/>
    </location>
</feature>
<evidence type="ECO:0000313" key="3">
    <source>
        <dbReference type="EMBL" id="OJJ01672.1"/>
    </source>
</evidence>
<reference evidence="4" key="1">
    <citation type="journal article" date="2017" name="Genome Biol.">
        <title>Comparative genomics reveals high biological diversity and specific adaptations in the industrially and medically important fungal genus Aspergillus.</title>
        <authorList>
            <person name="de Vries R.P."/>
            <person name="Riley R."/>
            <person name="Wiebenga A."/>
            <person name="Aguilar-Osorio G."/>
            <person name="Amillis S."/>
            <person name="Uchima C.A."/>
            <person name="Anderluh G."/>
            <person name="Asadollahi M."/>
            <person name="Askin M."/>
            <person name="Barry K."/>
            <person name="Battaglia E."/>
            <person name="Bayram O."/>
            <person name="Benocci T."/>
            <person name="Braus-Stromeyer S.A."/>
            <person name="Caldana C."/>
            <person name="Canovas D."/>
            <person name="Cerqueira G.C."/>
            <person name="Chen F."/>
            <person name="Chen W."/>
            <person name="Choi C."/>
            <person name="Clum A."/>
            <person name="Dos Santos R.A."/>
            <person name="Damasio A.R."/>
            <person name="Diallinas G."/>
            <person name="Emri T."/>
            <person name="Fekete E."/>
            <person name="Flipphi M."/>
            <person name="Freyberg S."/>
            <person name="Gallo A."/>
            <person name="Gournas C."/>
            <person name="Habgood R."/>
            <person name="Hainaut M."/>
            <person name="Harispe M.L."/>
            <person name="Henrissat B."/>
            <person name="Hilden K.S."/>
            <person name="Hope R."/>
            <person name="Hossain A."/>
            <person name="Karabika E."/>
            <person name="Karaffa L."/>
            <person name="Karanyi Z."/>
            <person name="Krasevec N."/>
            <person name="Kuo A."/>
            <person name="Kusch H."/>
            <person name="LaButti K."/>
            <person name="Lagendijk E.L."/>
            <person name="Lapidus A."/>
            <person name="Levasseur A."/>
            <person name="Lindquist E."/>
            <person name="Lipzen A."/>
            <person name="Logrieco A.F."/>
            <person name="MacCabe A."/>
            <person name="Maekelae M.R."/>
            <person name="Malavazi I."/>
            <person name="Melin P."/>
            <person name="Meyer V."/>
            <person name="Mielnichuk N."/>
            <person name="Miskei M."/>
            <person name="Molnar A.P."/>
            <person name="Mule G."/>
            <person name="Ngan C.Y."/>
            <person name="Orejas M."/>
            <person name="Orosz E."/>
            <person name="Ouedraogo J.P."/>
            <person name="Overkamp K.M."/>
            <person name="Park H.-S."/>
            <person name="Perrone G."/>
            <person name="Piumi F."/>
            <person name="Punt P.J."/>
            <person name="Ram A.F."/>
            <person name="Ramon A."/>
            <person name="Rauscher S."/>
            <person name="Record E."/>
            <person name="Riano-Pachon D.M."/>
            <person name="Robert V."/>
            <person name="Roehrig J."/>
            <person name="Ruller R."/>
            <person name="Salamov A."/>
            <person name="Salih N.S."/>
            <person name="Samson R.A."/>
            <person name="Sandor E."/>
            <person name="Sanguinetti M."/>
            <person name="Schuetze T."/>
            <person name="Sepcic K."/>
            <person name="Shelest E."/>
            <person name="Sherlock G."/>
            <person name="Sophianopoulou V."/>
            <person name="Squina F.M."/>
            <person name="Sun H."/>
            <person name="Susca A."/>
            <person name="Todd R.B."/>
            <person name="Tsang A."/>
            <person name="Unkles S.E."/>
            <person name="van de Wiele N."/>
            <person name="van Rossen-Uffink D."/>
            <person name="Oliveira J.V."/>
            <person name="Vesth T.C."/>
            <person name="Visser J."/>
            <person name="Yu J.-H."/>
            <person name="Zhou M."/>
            <person name="Andersen M.R."/>
            <person name="Archer D.B."/>
            <person name="Baker S.E."/>
            <person name="Benoit I."/>
            <person name="Brakhage A.A."/>
            <person name="Braus G.H."/>
            <person name="Fischer R."/>
            <person name="Frisvad J.C."/>
            <person name="Goldman G.H."/>
            <person name="Houbraken J."/>
            <person name="Oakley B."/>
            <person name="Pocsi I."/>
            <person name="Scazzocchio C."/>
            <person name="Seiboth B."/>
            <person name="vanKuyk P.A."/>
            <person name="Wortman J."/>
            <person name="Dyer P.S."/>
            <person name="Grigoriev I.V."/>
        </authorList>
    </citation>
    <scope>NUCLEOTIDE SEQUENCE [LARGE SCALE GENOMIC DNA]</scope>
    <source>
        <strain evidence="4">CBS 583.65</strain>
    </source>
</reference>
<feature type="compositionally biased region" description="Basic and acidic residues" evidence="1">
    <location>
        <begin position="80"/>
        <end position="98"/>
    </location>
</feature>
<name>A0A1L9PJI4_ASPVE</name>
<evidence type="ECO:0000256" key="1">
    <source>
        <dbReference type="SAM" id="MobiDB-lite"/>
    </source>
</evidence>
<dbReference type="OrthoDB" id="10594595at2759"/>
<proteinExistence type="predicted"/>
<feature type="compositionally biased region" description="Basic and acidic residues" evidence="1">
    <location>
        <begin position="107"/>
        <end position="124"/>
    </location>
</feature>
<feature type="compositionally biased region" description="Polar residues" evidence="1">
    <location>
        <begin position="151"/>
        <end position="177"/>
    </location>
</feature>
<organism evidence="3 4">
    <name type="scientific">Aspergillus versicolor CBS 583.65</name>
    <dbReference type="NCBI Taxonomy" id="1036611"/>
    <lineage>
        <taxon>Eukaryota</taxon>
        <taxon>Fungi</taxon>
        <taxon>Dikarya</taxon>
        <taxon>Ascomycota</taxon>
        <taxon>Pezizomycotina</taxon>
        <taxon>Eurotiomycetes</taxon>
        <taxon>Eurotiomycetidae</taxon>
        <taxon>Eurotiales</taxon>
        <taxon>Aspergillaceae</taxon>
        <taxon>Aspergillus</taxon>
        <taxon>Aspergillus subgen. Nidulantes</taxon>
    </lineage>
</organism>
<accession>A0A1L9PJI4</accession>
<dbReference type="GeneID" id="63725610"/>
<keyword evidence="2" id="KW-1133">Transmembrane helix</keyword>
<keyword evidence="2" id="KW-0472">Membrane</keyword>
<gene>
    <name evidence="3" type="ORF">ASPVEDRAFT_28328</name>
</gene>
<sequence length="270" mass="30103">MNDNTIVATVIIVVLAAMAIGGIYVYNLRAKMRQEMTIVRVESQKRRMHQLHAASAAVVRARQASRGQSRGRSRARSRRRDVSPGYDRRAVVDRDQNRNQHNTGNRGKKEQEQQRQKQDGDTRSMRSSGRKAPPGSRSGSKMPAQRKLESNGATNTTAQRPQEWDNQSNNSNDWEQYNNKDKSQNTTGFNQAENNDSKDDRDNKSGCFDWNAGSKDQTNDNNNGGGQKGGWSSEASDAMATQKTALLPALPPSSQPAASQPDERNNEDLW</sequence>
<feature type="region of interest" description="Disordered" evidence="1">
    <location>
        <begin position="50"/>
        <end position="270"/>
    </location>
</feature>
<feature type="transmembrane region" description="Helical" evidence="2">
    <location>
        <begin position="6"/>
        <end position="26"/>
    </location>
</feature>
<evidence type="ECO:0000256" key="2">
    <source>
        <dbReference type="SAM" id="Phobius"/>
    </source>
</evidence>
<dbReference type="VEuPathDB" id="FungiDB:ASPVEDRAFT_28328"/>
<evidence type="ECO:0000313" key="4">
    <source>
        <dbReference type="Proteomes" id="UP000184073"/>
    </source>
</evidence>
<keyword evidence="4" id="KW-1185">Reference proteome</keyword>